<organism evidence="1">
    <name type="scientific">bioreactor metagenome</name>
    <dbReference type="NCBI Taxonomy" id="1076179"/>
    <lineage>
        <taxon>unclassified sequences</taxon>
        <taxon>metagenomes</taxon>
        <taxon>ecological metagenomes</taxon>
    </lineage>
</organism>
<dbReference type="EMBL" id="VSSQ01004444">
    <property type="protein sequence ID" value="MPM25224.1"/>
    <property type="molecule type" value="Genomic_DNA"/>
</dbReference>
<evidence type="ECO:0000313" key="1">
    <source>
        <dbReference type="EMBL" id="MPM25224.1"/>
    </source>
</evidence>
<sequence length="137" mass="14782">MITKFFSATFQIANVPSPAPTARNSPSGEKTMLCIEELCIGKVEDNSPFRVFQIFTSPSSEPLANVAPSGEKATVNIDFLDPAMEFSNVPLNVATIFIFPSRVPNAILCPSGESTKGFMAESPESKLLFSGYQLSIL</sequence>
<accession>A0A644YGI7</accession>
<reference evidence="1" key="1">
    <citation type="submission" date="2019-08" db="EMBL/GenBank/DDBJ databases">
        <authorList>
            <person name="Kucharzyk K."/>
            <person name="Murdoch R.W."/>
            <person name="Higgins S."/>
            <person name="Loffler F."/>
        </authorList>
    </citation>
    <scope>NUCLEOTIDE SEQUENCE</scope>
</reference>
<comment type="caution">
    <text evidence="1">The sequence shown here is derived from an EMBL/GenBank/DDBJ whole genome shotgun (WGS) entry which is preliminary data.</text>
</comment>
<dbReference type="AlphaFoldDB" id="A0A644YGI7"/>
<protein>
    <submittedName>
        <fullName evidence="1">Uncharacterized protein</fullName>
    </submittedName>
</protein>
<gene>
    <name evidence="1" type="ORF">SDC9_71714</name>
</gene>
<name>A0A644YGI7_9ZZZZ</name>
<proteinExistence type="predicted"/>